<keyword evidence="1" id="KW-0472">Membrane</keyword>
<reference evidence="2" key="1">
    <citation type="journal article" date="2014" name="Front. Microbiol.">
        <title>High frequency of phylogenetically diverse reductive dehalogenase-homologous genes in deep subseafloor sedimentary metagenomes.</title>
        <authorList>
            <person name="Kawai M."/>
            <person name="Futagami T."/>
            <person name="Toyoda A."/>
            <person name="Takaki Y."/>
            <person name="Nishi S."/>
            <person name="Hori S."/>
            <person name="Arai W."/>
            <person name="Tsubouchi T."/>
            <person name="Morono Y."/>
            <person name="Uchiyama I."/>
            <person name="Ito T."/>
            <person name="Fujiyama A."/>
            <person name="Inagaki F."/>
            <person name="Takami H."/>
        </authorList>
    </citation>
    <scope>NUCLEOTIDE SEQUENCE</scope>
    <source>
        <strain evidence="2">Expedition CK06-06</strain>
    </source>
</reference>
<name>X1NNA6_9ZZZZ</name>
<dbReference type="AlphaFoldDB" id="X1NNA6"/>
<proteinExistence type="predicted"/>
<keyword evidence="1" id="KW-0812">Transmembrane</keyword>
<dbReference type="EMBL" id="BARV01023162">
    <property type="protein sequence ID" value="GAI28290.1"/>
    <property type="molecule type" value="Genomic_DNA"/>
</dbReference>
<evidence type="ECO:0000256" key="1">
    <source>
        <dbReference type="SAM" id="Phobius"/>
    </source>
</evidence>
<sequence length="155" mass="18317">MRSIRINVRIFVIAVYSTCLSLYFFFNIYRISNNIFTKYDKDFEIRVLKVRAGLINYLENNLKISLDKNIDHKQLVSLTRSYILNTVKKDFSKTELIKPQDFTIFCVKIMDFCLDYGFIILDTVSKLEQFQNFEVLATKIKDKINNKITDNIIDA</sequence>
<accession>X1NNA6</accession>
<keyword evidence="1" id="KW-1133">Transmembrane helix</keyword>
<comment type="caution">
    <text evidence="2">The sequence shown here is derived from an EMBL/GenBank/DDBJ whole genome shotgun (WGS) entry which is preliminary data.</text>
</comment>
<protein>
    <submittedName>
        <fullName evidence="2">Uncharacterized protein</fullName>
    </submittedName>
</protein>
<feature type="transmembrane region" description="Helical" evidence="1">
    <location>
        <begin position="6"/>
        <end position="26"/>
    </location>
</feature>
<gene>
    <name evidence="2" type="ORF">S06H3_38051</name>
</gene>
<organism evidence="2">
    <name type="scientific">marine sediment metagenome</name>
    <dbReference type="NCBI Taxonomy" id="412755"/>
    <lineage>
        <taxon>unclassified sequences</taxon>
        <taxon>metagenomes</taxon>
        <taxon>ecological metagenomes</taxon>
    </lineage>
</organism>
<evidence type="ECO:0000313" key="2">
    <source>
        <dbReference type="EMBL" id="GAI28290.1"/>
    </source>
</evidence>